<dbReference type="PANTHER" id="PTHR21089">
    <property type="entry name" value="SHIKIMATE DEHYDROGENASE"/>
    <property type="match status" value="1"/>
</dbReference>
<evidence type="ECO:0000259" key="5">
    <source>
        <dbReference type="Pfam" id="PF18317"/>
    </source>
</evidence>
<keyword evidence="3" id="KW-0028">Amino-acid biosynthesis</keyword>
<dbReference type="Gene3D" id="3.40.50.10860">
    <property type="entry name" value="Leucine Dehydrogenase, chain A, domain 1"/>
    <property type="match status" value="1"/>
</dbReference>
<dbReference type="InterPro" id="IPR022893">
    <property type="entry name" value="Shikimate_DH_fam"/>
</dbReference>
<dbReference type="SUPFAM" id="SSF51735">
    <property type="entry name" value="NAD(P)-binding Rossmann-fold domains"/>
    <property type="match status" value="1"/>
</dbReference>
<feature type="domain" description="Shikimate dehydrogenase substrate binding N-terminal" evidence="4">
    <location>
        <begin position="13"/>
        <end position="100"/>
    </location>
</feature>
<evidence type="ECO:0000313" key="7">
    <source>
        <dbReference type="Proteomes" id="UP000245252"/>
    </source>
</evidence>
<dbReference type="InterPro" id="IPR013708">
    <property type="entry name" value="Shikimate_DH-bd_N"/>
</dbReference>
<evidence type="ECO:0000256" key="2">
    <source>
        <dbReference type="ARBA" id="ARBA00023002"/>
    </source>
</evidence>
<evidence type="ECO:0000259" key="4">
    <source>
        <dbReference type="Pfam" id="PF08501"/>
    </source>
</evidence>
<accession>A0A2U2DRC8</accession>
<dbReference type="GO" id="GO:0004764">
    <property type="term" value="F:shikimate 3-dehydrogenase (NADP+) activity"/>
    <property type="evidence" value="ECO:0007669"/>
    <property type="project" value="InterPro"/>
</dbReference>
<dbReference type="GO" id="GO:0019632">
    <property type="term" value="P:shikimate metabolic process"/>
    <property type="evidence" value="ECO:0007669"/>
    <property type="project" value="TreeGrafter"/>
</dbReference>
<dbReference type="CDD" id="cd01065">
    <property type="entry name" value="NAD_bind_Shikimate_DH"/>
    <property type="match status" value="1"/>
</dbReference>
<dbReference type="PANTHER" id="PTHR21089:SF1">
    <property type="entry name" value="BIFUNCTIONAL 3-DEHYDROQUINATE DEHYDRATASE_SHIKIMATE DEHYDROGENASE, CHLOROPLASTIC"/>
    <property type="match status" value="1"/>
</dbReference>
<keyword evidence="2" id="KW-0560">Oxidoreductase</keyword>
<dbReference type="InterPro" id="IPR046346">
    <property type="entry name" value="Aminoacid_DH-like_N_sf"/>
</dbReference>
<dbReference type="GO" id="GO:0005829">
    <property type="term" value="C:cytosol"/>
    <property type="evidence" value="ECO:0007669"/>
    <property type="project" value="TreeGrafter"/>
</dbReference>
<dbReference type="SUPFAM" id="SSF53223">
    <property type="entry name" value="Aminoacid dehydrogenase-like, N-terminal domain"/>
    <property type="match status" value="1"/>
</dbReference>
<comment type="pathway">
    <text evidence="1">Metabolic intermediate biosynthesis; chorismate biosynthesis; chorismate from D-erythrose 4-phosphate and phosphoenolpyruvate: step 4/7.</text>
</comment>
<name>A0A2U2DRC8_9HYPH</name>
<keyword evidence="7" id="KW-1185">Reference proteome</keyword>
<dbReference type="Proteomes" id="UP000245252">
    <property type="component" value="Unassembled WGS sequence"/>
</dbReference>
<dbReference type="GO" id="GO:0009073">
    <property type="term" value="P:aromatic amino acid family biosynthetic process"/>
    <property type="evidence" value="ECO:0007669"/>
    <property type="project" value="UniProtKB-KW"/>
</dbReference>
<dbReference type="EMBL" id="QFBC01000005">
    <property type="protein sequence ID" value="PWE55858.1"/>
    <property type="molecule type" value="Genomic_DNA"/>
</dbReference>
<reference evidence="6 7" key="1">
    <citation type="submission" date="2018-05" db="EMBL/GenBank/DDBJ databases">
        <title>The draft genome of strain NS-104.</title>
        <authorList>
            <person name="Hang P."/>
            <person name="Jiang J."/>
        </authorList>
    </citation>
    <scope>NUCLEOTIDE SEQUENCE [LARGE SCALE GENOMIC DNA]</scope>
    <source>
        <strain evidence="6 7">NS-104</strain>
    </source>
</reference>
<dbReference type="GO" id="GO:0050661">
    <property type="term" value="F:NADP binding"/>
    <property type="evidence" value="ECO:0007669"/>
    <property type="project" value="TreeGrafter"/>
</dbReference>
<protein>
    <submittedName>
        <fullName evidence="6">Shikimate dehydrogenase</fullName>
    </submittedName>
</protein>
<dbReference type="NCBIfam" id="NF009201">
    <property type="entry name" value="PRK12549.1"/>
    <property type="match status" value="1"/>
</dbReference>
<evidence type="ECO:0000313" key="6">
    <source>
        <dbReference type="EMBL" id="PWE55858.1"/>
    </source>
</evidence>
<organism evidence="6 7">
    <name type="scientific">Metarhizobium album</name>
    <dbReference type="NCBI Taxonomy" id="2182425"/>
    <lineage>
        <taxon>Bacteria</taxon>
        <taxon>Pseudomonadati</taxon>
        <taxon>Pseudomonadota</taxon>
        <taxon>Alphaproteobacteria</taxon>
        <taxon>Hyphomicrobiales</taxon>
        <taxon>Rhizobiaceae</taxon>
        <taxon>Metarhizobium</taxon>
    </lineage>
</organism>
<dbReference type="AlphaFoldDB" id="A0A2U2DRC8"/>
<comment type="caution">
    <text evidence="6">The sequence shown here is derived from an EMBL/GenBank/DDBJ whole genome shotgun (WGS) entry which is preliminary data.</text>
</comment>
<proteinExistence type="predicted"/>
<sequence length="290" mass="30791">MAETRTRAVHVGLIGSDIGRSRTPAMHVREGHMNGIDYRYDLIDLSALGLGVDALPQLMDKVQHEGFAGLNITHPCKQAATQFVDELSMDAAVLGAINTVTFTNGRRVGHNTDWSGFSKGFWRGLPDVQVDEVVLIGAGGAGLAVAHALATMGARRVHVFDLDASRTEALILQLATKHPGCTFRPGLDMAQALRGADGLVHATPTGMASHPGLPLDVSLLQPRHWVAEIVYFPLETALLTEAAKRGCRVVNGGGMAVYQAVGAFELFTGIAPDAERMIRHFGSLGEGGGI</sequence>
<dbReference type="Pfam" id="PF08501">
    <property type="entry name" value="Shikimate_dh_N"/>
    <property type="match status" value="1"/>
</dbReference>
<dbReference type="Pfam" id="PF18317">
    <property type="entry name" value="SDH_C"/>
    <property type="match status" value="1"/>
</dbReference>
<evidence type="ECO:0000256" key="3">
    <source>
        <dbReference type="ARBA" id="ARBA00023141"/>
    </source>
</evidence>
<dbReference type="GO" id="GO:0009423">
    <property type="term" value="P:chorismate biosynthetic process"/>
    <property type="evidence" value="ECO:0007669"/>
    <property type="project" value="TreeGrafter"/>
</dbReference>
<dbReference type="InterPro" id="IPR041121">
    <property type="entry name" value="SDH_C"/>
</dbReference>
<evidence type="ECO:0000256" key="1">
    <source>
        <dbReference type="ARBA" id="ARBA00004871"/>
    </source>
</evidence>
<dbReference type="RefSeq" id="WP_109458935.1">
    <property type="nucleotide sequence ID" value="NZ_QFBC01000005.1"/>
</dbReference>
<dbReference type="OrthoDB" id="9792692at2"/>
<gene>
    <name evidence="6" type="ORF">DEM27_14420</name>
</gene>
<feature type="domain" description="SDH C-terminal" evidence="5">
    <location>
        <begin position="254"/>
        <end position="279"/>
    </location>
</feature>
<dbReference type="InterPro" id="IPR036291">
    <property type="entry name" value="NAD(P)-bd_dom_sf"/>
</dbReference>
<dbReference type="Gene3D" id="3.40.50.720">
    <property type="entry name" value="NAD(P)-binding Rossmann-like Domain"/>
    <property type="match status" value="1"/>
</dbReference>
<keyword evidence="3" id="KW-0057">Aromatic amino acid biosynthesis</keyword>